<reference evidence="1" key="2">
    <citation type="submission" date="2025-08" db="UniProtKB">
        <authorList>
            <consortium name="Ensembl"/>
        </authorList>
    </citation>
    <scope>IDENTIFICATION</scope>
</reference>
<reference evidence="2" key="1">
    <citation type="submission" date="2018-06" db="EMBL/GenBank/DDBJ databases">
        <title>Genome assembly of Danube salmon.</title>
        <authorList>
            <person name="Macqueen D.J."/>
            <person name="Gundappa M.K."/>
        </authorList>
    </citation>
    <scope>NUCLEOTIDE SEQUENCE [LARGE SCALE GENOMIC DNA]</scope>
</reference>
<sequence>MCPVEVLKDGVCVSVLGGVCIHRATRWAELNYALGQALTSHLQLLCGDTNTHTHQHTNQPTRDDTHQHTHLGLTPASMASILIGDTVWLPGQELSLSPWDLVRKPLSQHITIRLKGLSESCLDELALESLIPLQLLQNYVRLVEQYRNIIFHGLEGSCQEYLANQISRCIKTKQEVLGVACDIIRVEVDRSLTKQQLLDTFITCGKCI</sequence>
<dbReference type="PANTHER" id="PTHR12784">
    <property type="entry name" value="STEERIN"/>
    <property type="match status" value="1"/>
</dbReference>
<evidence type="ECO:0000313" key="1">
    <source>
        <dbReference type="Ensembl" id="ENSHHUP00000083874.1"/>
    </source>
</evidence>
<dbReference type="GeneTree" id="ENSGT00940000158293"/>
<accession>A0A4W5RHQ9</accession>
<reference evidence="1" key="3">
    <citation type="submission" date="2025-09" db="UniProtKB">
        <authorList>
            <consortium name="Ensembl"/>
        </authorList>
    </citation>
    <scope>IDENTIFICATION</scope>
</reference>
<proteinExistence type="predicted"/>
<keyword evidence="2" id="KW-1185">Reference proteome</keyword>
<dbReference type="AlphaFoldDB" id="A0A4W5RHQ9"/>
<dbReference type="GO" id="GO:0022008">
    <property type="term" value="P:neurogenesis"/>
    <property type="evidence" value="ECO:0007669"/>
    <property type="project" value="InterPro"/>
</dbReference>
<dbReference type="InterPro" id="IPR039041">
    <property type="entry name" value="Nav/unc-53"/>
</dbReference>
<evidence type="ECO:0000313" key="2">
    <source>
        <dbReference type="Proteomes" id="UP000314982"/>
    </source>
</evidence>
<name>A0A4W5RHQ9_9TELE</name>
<organism evidence="1 2">
    <name type="scientific">Hucho hucho</name>
    <name type="common">huchen</name>
    <dbReference type="NCBI Taxonomy" id="62062"/>
    <lineage>
        <taxon>Eukaryota</taxon>
        <taxon>Metazoa</taxon>
        <taxon>Chordata</taxon>
        <taxon>Craniata</taxon>
        <taxon>Vertebrata</taxon>
        <taxon>Euteleostomi</taxon>
        <taxon>Actinopterygii</taxon>
        <taxon>Neopterygii</taxon>
        <taxon>Teleostei</taxon>
        <taxon>Protacanthopterygii</taxon>
        <taxon>Salmoniformes</taxon>
        <taxon>Salmonidae</taxon>
        <taxon>Salmoninae</taxon>
        <taxon>Hucho</taxon>
    </lineage>
</organism>
<dbReference type="Ensembl" id="ENSHHUT00000086507.1">
    <property type="protein sequence ID" value="ENSHHUP00000083874.1"/>
    <property type="gene ID" value="ENSHHUG00000048646.1"/>
</dbReference>
<dbReference type="Proteomes" id="UP000314982">
    <property type="component" value="Unassembled WGS sequence"/>
</dbReference>
<dbReference type="PANTHER" id="PTHR12784:SF28">
    <property type="entry name" value="PROTEIN SICKIE"/>
    <property type="match status" value="1"/>
</dbReference>
<protein>
    <submittedName>
        <fullName evidence="1">Uncharacterized protein</fullName>
    </submittedName>
</protein>
<dbReference type="STRING" id="62062.ENSHHUP00000083874"/>